<dbReference type="Gene3D" id="3.20.20.240">
    <property type="entry name" value="Methylmalonyl-CoA mutase"/>
    <property type="match status" value="1"/>
</dbReference>
<dbReference type="CDD" id="cd03680">
    <property type="entry name" value="MM_CoA_mutase_ICM_like"/>
    <property type="match status" value="1"/>
</dbReference>
<keyword evidence="4" id="KW-1185">Reference proteome</keyword>
<organism evidence="3 4">
    <name type="scientific">Natrarchaeobius halalkaliphilus</name>
    <dbReference type="NCBI Taxonomy" id="1679091"/>
    <lineage>
        <taxon>Archaea</taxon>
        <taxon>Methanobacteriati</taxon>
        <taxon>Methanobacteriota</taxon>
        <taxon>Stenosarchaea group</taxon>
        <taxon>Halobacteria</taxon>
        <taxon>Halobacteriales</taxon>
        <taxon>Natrialbaceae</taxon>
        <taxon>Natrarchaeobius</taxon>
    </lineage>
</organism>
<dbReference type="PANTHER" id="PTHR48101:SF1">
    <property type="entry name" value="METHYLMALONYL-COA MUTASE, LARGE SUBUNIT"/>
    <property type="match status" value="1"/>
</dbReference>
<name>A0A3N6LVC5_9EURY</name>
<dbReference type="OrthoDB" id="38408at2157"/>
<evidence type="ECO:0000256" key="1">
    <source>
        <dbReference type="ARBA" id="ARBA00023235"/>
    </source>
</evidence>
<sequence length="560" mass="62446">MFDDDDLAEIQAGHEEWHERAAEPVIDRFGERKETFTTDTGGQEVDRLYTPADVSDLDYRDDLGYPGQPPYTRGVYSTGYRGRLWTMRQYAGFSTPGDTNERYHYLLDQGQTGLSMAFDLPTQMGYDSDDEMAAGEIGKAGVAIDSLADMETVFDGIPLDEVSTSMTINAPASVLLAMYIAVGDQQGVDRAELRGTIQNDLLKEYIARNTYIYPPEPSMRIITDIFEFCAAETPKFNTISISGYHIREAGSTAAQELAFTLGNGIEYVEAALGTGLDVDEFAPQLSFFFNGHNNIFEEVAKFRAARRMWHDIMDDRFEAENPKSKQLKFHTQTAGSMLTAQQIENNVVRVAYQALAAVLGGTQSLHTNGKDEALALPTEQSVRTALRTQQILAHESGAADTVDPLAGSYYVESLTDEVEADAYDILEDVDERGGMLEAVDQQWVQRQIQDTAFDRQKEIEDNERIIVGVNEFEIDEEPEMDVQEVTEDDQQRQIDRLESVRDDRDDEAVDATLEALRETARSDENLMPAIVEAVKAYATVGEICNVLRDEFGEYQAGGAV</sequence>
<dbReference type="NCBIfam" id="TIGR00641">
    <property type="entry name" value="acid_CoA_mut_N"/>
    <property type="match status" value="1"/>
</dbReference>
<accession>A0A3N6LVC5</accession>
<dbReference type="RefSeq" id="WP_124177764.1">
    <property type="nucleotide sequence ID" value="NZ_REFY01000002.1"/>
</dbReference>
<dbReference type="EMBL" id="REFY01000002">
    <property type="protein sequence ID" value="RQG91634.1"/>
    <property type="molecule type" value="Genomic_DNA"/>
</dbReference>
<dbReference type="AlphaFoldDB" id="A0A3N6LVC5"/>
<reference evidence="3 4" key="1">
    <citation type="submission" date="2018-10" db="EMBL/GenBank/DDBJ databases">
        <title>Natrarchaeobius chitinivorans gen. nov., sp. nov., and Natrarchaeobius haloalkaliphilus sp. nov., alkaliphilic, chitin-utilizing haloarchaea from hypersaline alkaline lakes.</title>
        <authorList>
            <person name="Sorokin D.Y."/>
            <person name="Elcheninov A.G."/>
            <person name="Kostrikina N.A."/>
            <person name="Bale N.J."/>
            <person name="Sinninghe Damste J.S."/>
            <person name="Khijniak T.V."/>
            <person name="Kublanov I.V."/>
            <person name="Toshchakov S.V."/>
        </authorList>
    </citation>
    <scope>NUCLEOTIDE SEQUENCE [LARGE SCALE GENOMIC DNA]</scope>
    <source>
        <strain evidence="3 4">AArcht-Sl</strain>
    </source>
</reference>
<dbReference type="InterPro" id="IPR006098">
    <property type="entry name" value="MMCoA_mutase_a_cat"/>
</dbReference>
<dbReference type="InterPro" id="IPR016176">
    <property type="entry name" value="Cbl-dep_enz_cat"/>
</dbReference>
<feature type="domain" description="Methylmalonyl-CoA mutase alpha/beta chain catalytic" evidence="2">
    <location>
        <begin position="41"/>
        <end position="553"/>
    </location>
</feature>
<dbReference type="SUPFAM" id="SSF51703">
    <property type="entry name" value="Cobalamin (vitamin B12)-dependent enzymes"/>
    <property type="match status" value="1"/>
</dbReference>
<comment type="caution">
    <text evidence="3">The sequence shown here is derived from an EMBL/GenBank/DDBJ whole genome shotgun (WGS) entry which is preliminary data.</text>
</comment>
<keyword evidence="1" id="KW-0413">Isomerase</keyword>
<protein>
    <submittedName>
        <fullName evidence="3">Methylmalonyl-CoA mutase</fullName>
    </submittedName>
</protein>
<evidence type="ECO:0000313" key="4">
    <source>
        <dbReference type="Proteomes" id="UP000273828"/>
    </source>
</evidence>
<gene>
    <name evidence="3" type="ORF">EA462_06715</name>
</gene>
<dbReference type="PANTHER" id="PTHR48101">
    <property type="entry name" value="METHYLMALONYL-COA MUTASE, MITOCHONDRIAL-RELATED"/>
    <property type="match status" value="1"/>
</dbReference>
<dbReference type="Pfam" id="PF01642">
    <property type="entry name" value="MM_CoA_mutase"/>
    <property type="match status" value="1"/>
</dbReference>
<dbReference type="InterPro" id="IPR006099">
    <property type="entry name" value="MeMalonylCoA_mutase_a/b_cat"/>
</dbReference>
<proteinExistence type="predicted"/>
<evidence type="ECO:0000313" key="3">
    <source>
        <dbReference type="EMBL" id="RQG91634.1"/>
    </source>
</evidence>
<dbReference type="GO" id="GO:0031419">
    <property type="term" value="F:cobalamin binding"/>
    <property type="evidence" value="ECO:0007669"/>
    <property type="project" value="InterPro"/>
</dbReference>
<dbReference type="Proteomes" id="UP000273828">
    <property type="component" value="Unassembled WGS sequence"/>
</dbReference>
<evidence type="ECO:0000259" key="2">
    <source>
        <dbReference type="Pfam" id="PF01642"/>
    </source>
</evidence>
<dbReference type="GO" id="GO:0004494">
    <property type="term" value="F:methylmalonyl-CoA mutase activity"/>
    <property type="evidence" value="ECO:0007669"/>
    <property type="project" value="InterPro"/>
</dbReference>